<feature type="binding site" evidence="1">
    <location>
        <position position="345"/>
    </location>
    <ligand>
        <name>Ni(2+)</name>
        <dbReference type="ChEBI" id="CHEBI:49786"/>
    </ligand>
</feature>
<dbReference type="GO" id="GO:0016151">
    <property type="term" value="F:nickel cation binding"/>
    <property type="evidence" value="ECO:0007669"/>
    <property type="project" value="InterPro"/>
</dbReference>
<dbReference type="PANTHER" id="PTHR42958:SF4">
    <property type="entry name" value="HYDROGENASE EXPRESSION_FORMATION PROTEIN HUPK"/>
    <property type="match status" value="1"/>
</dbReference>
<dbReference type="Gene3D" id="1.10.645.10">
    <property type="entry name" value="Cytochrome-c3 Hydrogenase, chain B"/>
    <property type="match status" value="2"/>
</dbReference>
<gene>
    <name evidence="2" type="ORF">SIAM614_29546</name>
</gene>
<dbReference type="PANTHER" id="PTHR42958">
    <property type="entry name" value="HYDROGENASE-2 LARGE CHAIN"/>
    <property type="match status" value="1"/>
</dbReference>
<dbReference type="OrthoDB" id="9157196at2"/>
<evidence type="ECO:0000313" key="2">
    <source>
        <dbReference type="EMBL" id="EAV40957.1"/>
    </source>
</evidence>
<dbReference type="GeneID" id="68850251"/>
<evidence type="ECO:0000313" key="3">
    <source>
        <dbReference type="Proteomes" id="UP000004848"/>
    </source>
</evidence>
<sequence length="353" mass="37544">MTAEGRVMIDLPATPGAPVGMTYLPPSDVTRLMIGKTPEEVLKIIPLVHGVCATAQTHASVLALEGALGIKPPKQTLSARQTLTMMECLREHVLRAIIDWPKLMGQRGGVMAARQAIAFPPRFQAGFTGAEGAFGLNAEVAANLPHLAGLLDDATAFLETAVFGEAADVWLSRRGHDQLRQWAAAADTTAAWFVGWLFDTGRFGIAAFPAFGAGDTAVDATSYVRRASDPLLASLGAPAIGARFVARLVELARLPGEIRGVLIGETSAPAPLASGRGEVEAARGPLLHWARVEEGRVREYRIVPPTACNFARQGIASRCLEEIAAMDREEQQLCAHLVVNAVDPCVAYEVRAA</sequence>
<dbReference type="eggNOG" id="COG0374">
    <property type="taxonomic scope" value="Bacteria"/>
</dbReference>
<keyword evidence="1" id="KW-0460">Magnesium</keyword>
<dbReference type="SUPFAM" id="SSF56762">
    <property type="entry name" value="HydB/Nqo4-like"/>
    <property type="match status" value="1"/>
</dbReference>
<name>A0P1N1_ROSAI</name>
<dbReference type="EMBL" id="AAUW01000024">
    <property type="protein sequence ID" value="EAV40957.1"/>
    <property type="molecule type" value="Genomic_DNA"/>
</dbReference>
<reference evidence="2 3" key="1">
    <citation type="submission" date="2006-05" db="EMBL/GenBank/DDBJ databases">
        <authorList>
            <person name="King G."/>
            <person name="Ferriera S."/>
            <person name="Johnson J."/>
            <person name="Kravitz S."/>
            <person name="Beeson K."/>
            <person name="Sutton G."/>
            <person name="Rogers Y.-H."/>
            <person name="Friedman R."/>
            <person name="Frazier M."/>
            <person name="Venter J.C."/>
        </authorList>
    </citation>
    <scope>NUCLEOTIDE SEQUENCE [LARGE SCALE GENOMIC DNA]</scope>
    <source>
        <strain evidence="3">ATCC 25650 / DSM 13394 / JCM 20685 / NBRC 16684 / NCIMB 2208 / IAM 12614 / B1</strain>
    </source>
</reference>
<dbReference type="InterPro" id="IPR050867">
    <property type="entry name" value="NiFe/NiFeSe_hydrgnase_LSU"/>
</dbReference>
<keyword evidence="1" id="KW-0533">Nickel</keyword>
<proteinExistence type="predicted"/>
<dbReference type="Pfam" id="PF00374">
    <property type="entry name" value="NiFeSe_Hases"/>
    <property type="match status" value="2"/>
</dbReference>
<protein>
    <submittedName>
        <fullName evidence="2">Ni,Fe-hydrogenase I large subunit</fullName>
    </submittedName>
</protein>
<comment type="caution">
    <text evidence="2">The sequence shown here is derived from an EMBL/GenBank/DDBJ whole genome shotgun (WGS) entry which is preliminary data.</text>
</comment>
<dbReference type="InterPro" id="IPR029014">
    <property type="entry name" value="NiFe-Hase_large"/>
</dbReference>
<feature type="binding site" evidence="1">
    <location>
        <position position="302"/>
    </location>
    <ligand>
        <name>Mg(2+)</name>
        <dbReference type="ChEBI" id="CHEBI:18420"/>
    </ligand>
</feature>
<dbReference type="InterPro" id="IPR001501">
    <property type="entry name" value="Ni-dep_hyd_lsu"/>
</dbReference>
<dbReference type="AlphaFoldDB" id="A0P1N1"/>
<dbReference type="Proteomes" id="UP000004848">
    <property type="component" value="Unassembled WGS sequence"/>
</dbReference>
<accession>A0P1N1</accession>
<comment type="cofactor">
    <cofactor evidence="1">
        <name>Ni(2+)</name>
        <dbReference type="ChEBI" id="CHEBI:49786"/>
    </cofactor>
</comment>
<dbReference type="RefSeq" id="WP_006939124.1">
    <property type="nucleotide sequence ID" value="NZ_AAUW01000024.1"/>
</dbReference>
<organism evidence="2 3">
    <name type="scientific">Roseibium aggregatum (strain ATCC 25650 / DSM 13394 / JCM 20685 / NBRC 16684 / NCIMB 2208 / IAM 12614 / B1)</name>
    <name type="common">Stappia aggregata</name>
    <dbReference type="NCBI Taxonomy" id="384765"/>
    <lineage>
        <taxon>Bacteria</taxon>
        <taxon>Pseudomonadati</taxon>
        <taxon>Pseudomonadota</taxon>
        <taxon>Alphaproteobacteria</taxon>
        <taxon>Hyphomicrobiales</taxon>
        <taxon>Stappiaceae</taxon>
        <taxon>Roseibium</taxon>
    </lineage>
</organism>
<keyword evidence="1" id="KW-0479">Metal-binding</keyword>
<evidence type="ECO:0000256" key="1">
    <source>
        <dbReference type="PIRSR" id="PIRSR601501-1"/>
    </source>
</evidence>